<dbReference type="Proteomes" id="UP000001485">
    <property type="component" value="Chromosome"/>
</dbReference>
<evidence type="ECO:0000313" key="1">
    <source>
        <dbReference type="EMBL" id="ACR68655.1"/>
    </source>
</evidence>
<proteinExistence type="predicted"/>
<gene>
    <name evidence="1" type="ordered locus">NT01EI_1469</name>
</gene>
<reference evidence="2" key="1">
    <citation type="submission" date="2009-03" db="EMBL/GenBank/DDBJ databases">
        <title>Complete genome sequence of Edwardsiella ictaluri 93-146.</title>
        <authorList>
            <person name="Williams M.L."/>
            <person name="Gillaspy A.F."/>
            <person name="Dyer D.W."/>
            <person name="Thune R.L."/>
            <person name="Waldbieser G.C."/>
            <person name="Schuster S.C."/>
            <person name="Gipson J."/>
            <person name="Zaitshik J."/>
            <person name="Landry C."/>
            <person name="Lawrence M.L."/>
        </authorList>
    </citation>
    <scope>NUCLEOTIDE SEQUENCE [LARGE SCALE GENOMIC DNA]</scope>
    <source>
        <strain evidence="2">93-146</strain>
    </source>
</reference>
<reference evidence="1 2" key="2">
    <citation type="journal article" date="2012" name="J. Bacteriol.">
        <title>Genome Sequence of Edwardsiella ictaluri 93-146, a Strain Associated with a Natural Channel Catfish Outbreak of Enteric Septicemia of Catfish.</title>
        <authorList>
            <person name="Williams M.L."/>
            <person name="Gillaspy A.F."/>
            <person name="Dyer D.W."/>
            <person name="Thune R.L."/>
            <person name="Waldbieser G.C."/>
            <person name="Schuster S.C."/>
            <person name="Gipson J."/>
            <person name="Zaitshik J."/>
            <person name="Landry C."/>
            <person name="Banes M.M."/>
            <person name="Lawrence M.L."/>
        </authorList>
    </citation>
    <scope>NUCLEOTIDE SEQUENCE [LARGE SCALE GENOMIC DNA]</scope>
    <source>
        <strain evidence="1 2">93-146</strain>
    </source>
</reference>
<name>C5BFD7_EDWI9</name>
<evidence type="ECO:0000313" key="2">
    <source>
        <dbReference type="Proteomes" id="UP000001485"/>
    </source>
</evidence>
<accession>C5BFD7</accession>
<dbReference type="HOGENOM" id="CLU_3215519_0_0_6"/>
<dbReference type="AlphaFoldDB" id="C5BFD7"/>
<sequence length="44" mass="5000">MLLLVAHRLHEPPGRARVTAPRVIPCGELLTRPGKVSYRNRVIR</sequence>
<organism evidence="1 2">
    <name type="scientific">Edwardsiella ictaluri (strain 93-146)</name>
    <dbReference type="NCBI Taxonomy" id="634503"/>
    <lineage>
        <taxon>Bacteria</taxon>
        <taxon>Pseudomonadati</taxon>
        <taxon>Pseudomonadota</taxon>
        <taxon>Gammaproteobacteria</taxon>
        <taxon>Enterobacterales</taxon>
        <taxon>Hafniaceae</taxon>
        <taxon>Edwardsiella</taxon>
    </lineage>
</organism>
<dbReference type="EMBL" id="CP001600">
    <property type="protein sequence ID" value="ACR68655.1"/>
    <property type="molecule type" value="Genomic_DNA"/>
</dbReference>
<protein>
    <submittedName>
        <fullName evidence="1">Uncharacterized protein</fullName>
    </submittedName>
</protein>
<dbReference type="KEGG" id="eic:NT01EI_1469"/>